<keyword evidence="1" id="KW-0812">Transmembrane</keyword>
<evidence type="ECO:0000256" key="2">
    <source>
        <dbReference type="SAM" id="SignalP"/>
    </source>
</evidence>
<gene>
    <name evidence="3" type="ORF">A2840_01460</name>
</gene>
<name>A0A1G1Y5P9_9BACT</name>
<keyword evidence="1" id="KW-1133">Transmembrane helix</keyword>
<dbReference type="EMBL" id="MHIG01000021">
    <property type="protein sequence ID" value="OGY46887.1"/>
    <property type="molecule type" value="Genomic_DNA"/>
</dbReference>
<evidence type="ECO:0000256" key="1">
    <source>
        <dbReference type="SAM" id="Phobius"/>
    </source>
</evidence>
<organism evidence="3 4">
    <name type="scientific">Candidatus Buchananbacteria bacterium RIFCSPHIGHO2_01_FULL_47_11b</name>
    <dbReference type="NCBI Taxonomy" id="1797537"/>
    <lineage>
        <taxon>Bacteria</taxon>
        <taxon>Candidatus Buchananiibacteriota</taxon>
    </lineage>
</organism>
<dbReference type="AlphaFoldDB" id="A0A1G1Y5P9"/>
<keyword evidence="1" id="KW-0472">Membrane</keyword>
<feature type="transmembrane region" description="Helical" evidence="1">
    <location>
        <begin position="111"/>
        <end position="129"/>
    </location>
</feature>
<evidence type="ECO:0008006" key="5">
    <source>
        <dbReference type="Google" id="ProtNLM"/>
    </source>
</evidence>
<keyword evidence="2" id="KW-0732">Signal</keyword>
<protein>
    <recommendedName>
        <fullName evidence="5">Peptidase M23 domain-containing protein</fullName>
    </recommendedName>
</protein>
<comment type="caution">
    <text evidence="3">The sequence shown here is derived from an EMBL/GenBank/DDBJ whole genome shotgun (WGS) entry which is preliminary data.</text>
</comment>
<dbReference type="Proteomes" id="UP000178385">
    <property type="component" value="Unassembled WGS sequence"/>
</dbReference>
<proteinExistence type="predicted"/>
<feature type="signal peptide" evidence="2">
    <location>
        <begin position="1"/>
        <end position="19"/>
    </location>
</feature>
<feature type="chain" id="PRO_5009581496" description="Peptidase M23 domain-containing protein" evidence="2">
    <location>
        <begin position="20"/>
        <end position="402"/>
    </location>
</feature>
<feature type="transmembrane region" description="Helical" evidence="1">
    <location>
        <begin position="72"/>
        <end position="99"/>
    </location>
</feature>
<sequence>MIKQWCKIFLFAATFFALASVVNAQGYESSVKAPTLAVSIGGQTQLLSGIGPCQDDSSKLCVNWLAEYVSIIYRYGVSVTVILAVVSVMIGGFLWLVSAGSPDKVGRAKEFITAAIFGLVIALFSFLILQTVNPRLVNPAELTLIGIKASVAEELERVNDPKGCCGYYSGNKTGQFALCRDSFRSDCNSTNVTTAIFTSEITCAQLPQCTGLVRNIGACYCTTSYASGGGISLPTTDCYPNYTTAGCQALNKTFFGGSTFCQLKPNESCPSDKLFVNLRQTSTIGGTHTAGSCHYIGMAADFVWNNIQSDSVGQRQFISAATSCGLKVVNEVTNPSAASTGPHMHVAACGCSGSGSNSSMPSFSCTLHYDAKTPINQNRPSSLHPLLEGGIECLLKEISKYQ</sequence>
<evidence type="ECO:0000313" key="3">
    <source>
        <dbReference type="EMBL" id="OGY46887.1"/>
    </source>
</evidence>
<evidence type="ECO:0000313" key="4">
    <source>
        <dbReference type="Proteomes" id="UP000178385"/>
    </source>
</evidence>
<reference evidence="3 4" key="1">
    <citation type="journal article" date="2016" name="Nat. Commun.">
        <title>Thousands of microbial genomes shed light on interconnected biogeochemical processes in an aquifer system.</title>
        <authorList>
            <person name="Anantharaman K."/>
            <person name="Brown C.T."/>
            <person name="Hug L.A."/>
            <person name="Sharon I."/>
            <person name="Castelle C.J."/>
            <person name="Probst A.J."/>
            <person name="Thomas B.C."/>
            <person name="Singh A."/>
            <person name="Wilkins M.J."/>
            <person name="Karaoz U."/>
            <person name="Brodie E.L."/>
            <person name="Williams K.H."/>
            <person name="Hubbard S.S."/>
            <person name="Banfield J.F."/>
        </authorList>
    </citation>
    <scope>NUCLEOTIDE SEQUENCE [LARGE SCALE GENOMIC DNA]</scope>
</reference>
<accession>A0A1G1Y5P9</accession>